<dbReference type="RefSeq" id="WP_117536929.1">
    <property type="nucleotide sequence ID" value="NZ_JACOOY010000018.1"/>
</dbReference>
<evidence type="ECO:0000313" key="3">
    <source>
        <dbReference type="Proteomes" id="UP000647235"/>
    </source>
</evidence>
<evidence type="ECO:0000313" key="2">
    <source>
        <dbReference type="EMBL" id="MBC5666032.1"/>
    </source>
</evidence>
<accession>A0ABR7EXF2</accession>
<proteinExistence type="predicted"/>
<comment type="caution">
    <text evidence="2">The sequence shown here is derived from an EMBL/GenBank/DDBJ whole genome shotgun (WGS) entry which is preliminary data.</text>
</comment>
<reference evidence="2 3" key="1">
    <citation type="submission" date="2020-08" db="EMBL/GenBank/DDBJ databases">
        <title>Genome public.</title>
        <authorList>
            <person name="Liu C."/>
            <person name="Sun Q."/>
        </authorList>
    </citation>
    <scope>NUCLEOTIDE SEQUENCE [LARGE SCALE GENOMIC DNA]</scope>
    <source>
        <strain evidence="2 3">NSJ-36</strain>
    </source>
</reference>
<dbReference type="Proteomes" id="UP000647235">
    <property type="component" value="Unassembled WGS sequence"/>
</dbReference>
<feature type="domain" description="Arsenosugar biosynthesis radical SAM protein ArsS-like C-terminal" evidence="1">
    <location>
        <begin position="15"/>
        <end position="56"/>
    </location>
</feature>
<sequence length="58" mass="6765">MKNRKRKQNNFIISKVYDCDFNQAIDLPIGSKATIMDLVGTPYKKRKILFDKHCYAGK</sequence>
<protein>
    <submittedName>
        <fullName evidence="2">DUF3641 domain-containing protein</fullName>
    </submittedName>
</protein>
<dbReference type="Pfam" id="PF12345">
    <property type="entry name" value="DUF3641"/>
    <property type="match status" value="1"/>
</dbReference>
<dbReference type="InterPro" id="IPR024521">
    <property type="entry name" value="ArsS-like_C"/>
</dbReference>
<name>A0ABR7EXF2_9FIRM</name>
<dbReference type="EMBL" id="JACOOY010000018">
    <property type="protein sequence ID" value="MBC5666032.1"/>
    <property type="molecule type" value="Genomic_DNA"/>
</dbReference>
<gene>
    <name evidence="2" type="ORF">H8S07_12365</name>
</gene>
<organism evidence="2 3">
    <name type="scientific">Dorea hominis</name>
    <dbReference type="NCBI Taxonomy" id="2763040"/>
    <lineage>
        <taxon>Bacteria</taxon>
        <taxon>Bacillati</taxon>
        <taxon>Bacillota</taxon>
        <taxon>Clostridia</taxon>
        <taxon>Lachnospirales</taxon>
        <taxon>Lachnospiraceae</taxon>
        <taxon>Dorea</taxon>
    </lineage>
</organism>
<keyword evidence="3" id="KW-1185">Reference proteome</keyword>
<evidence type="ECO:0000259" key="1">
    <source>
        <dbReference type="Pfam" id="PF12345"/>
    </source>
</evidence>